<name>A0A397IRD3_9GLOM</name>
<gene>
    <name evidence="3" type="ORF">Glove_161g54</name>
</gene>
<dbReference type="OrthoDB" id="2439461at2759"/>
<feature type="region of interest" description="Disordered" evidence="2">
    <location>
        <begin position="83"/>
        <end position="161"/>
    </location>
</feature>
<sequence>MADTQPTIESLRELNTNLVLQINELKKKFAEVEAENIKLKQSLEEYAVLKIRFDQLEKKNKADTINLTAENIELKDRVTKLEQSQKQQVSTLVPQKHSSANIDASCGTNSEGNPKQDSGHDNTSAPDISVNGSNSDEHQKETSSRVSNSSSTKLSICVKPKSLEDKEMDNFLV</sequence>
<keyword evidence="1" id="KW-0175">Coiled coil</keyword>
<protein>
    <submittedName>
        <fullName evidence="3">Uncharacterized protein</fullName>
    </submittedName>
</protein>
<proteinExistence type="predicted"/>
<dbReference type="AlphaFoldDB" id="A0A397IRD3"/>
<dbReference type="EMBL" id="PQFF01000152">
    <property type="protein sequence ID" value="RHZ78559.1"/>
    <property type="molecule type" value="Genomic_DNA"/>
</dbReference>
<comment type="caution">
    <text evidence="3">The sequence shown here is derived from an EMBL/GenBank/DDBJ whole genome shotgun (WGS) entry which is preliminary data.</text>
</comment>
<evidence type="ECO:0000256" key="1">
    <source>
        <dbReference type="SAM" id="Coils"/>
    </source>
</evidence>
<feature type="compositionally biased region" description="Polar residues" evidence="2">
    <location>
        <begin position="83"/>
        <end position="134"/>
    </location>
</feature>
<feature type="compositionally biased region" description="Low complexity" evidence="2">
    <location>
        <begin position="144"/>
        <end position="155"/>
    </location>
</feature>
<feature type="coiled-coil region" evidence="1">
    <location>
        <begin position="8"/>
        <end position="59"/>
    </location>
</feature>
<reference evidence="3 4" key="1">
    <citation type="submission" date="2018-08" db="EMBL/GenBank/DDBJ databases">
        <title>Genome and evolution of the arbuscular mycorrhizal fungus Diversispora epigaea (formerly Glomus versiforme) and its bacterial endosymbionts.</title>
        <authorList>
            <person name="Sun X."/>
            <person name="Fei Z."/>
            <person name="Harrison M."/>
        </authorList>
    </citation>
    <scope>NUCLEOTIDE SEQUENCE [LARGE SCALE GENOMIC DNA]</scope>
    <source>
        <strain evidence="3 4">IT104</strain>
    </source>
</reference>
<keyword evidence="4" id="KW-1185">Reference proteome</keyword>
<evidence type="ECO:0000313" key="4">
    <source>
        <dbReference type="Proteomes" id="UP000266861"/>
    </source>
</evidence>
<evidence type="ECO:0000313" key="3">
    <source>
        <dbReference type="EMBL" id="RHZ78559.1"/>
    </source>
</evidence>
<organism evidence="3 4">
    <name type="scientific">Diversispora epigaea</name>
    <dbReference type="NCBI Taxonomy" id="1348612"/>
    <lineage>
        <taxon>Eukaryota</taxon>
        <taxon>Fungi</taxon>
        <taxon>Fungi incertae sedis</taxon>
        <taxon>Mucoromycota</taxon>
        <taxon>Glomeromycotina</taxon>
        <taxon>Glomeromycetes</taxon>
        <taxon>Diversisporales</taxon>
        <taxon>Diversisporaceae</taxon>
        <taxon>Diversispora</taxon>
    </lineage>
</organism>
<evidence type="ECO:0000256" key="2">
    <source>
        <dbReference type="SAM" id="MobiDB-lite"/>
    </source>
</evidence>
<dbReference type="Proteomes" id="UP000266861">
    <property type="component" value="Unassembled WGS sequence"/>
</dbReference>
<accession>A0A397IRD3</accession>